<dbReference type="Proteomes" id="UP000681722">
    <property type="component" value="Unassembled WGS sequence"/>
</dbReference>
<name>A0A816AZN0_9BILA</name>
<evidence type="ECO:0000313" key="1">
    <source>
        <dbReference type="EMBL" id="CAF1602087.1"/>
    </source>
</evidence>
<dbReference type="EMBL" id="CAJOBC010102418">
    <property type="protein sequence ID" value="CAF4479848.1"/>
    <property type="molecule type" value="Genomic_DNA"/>
</dbReference>
<keyword evidence="3" id="KW-1185">Reference proteome</keyword>
<accession>A0A816AZN0</accession>
<reference evidence="1" key="1">
    <citation type="submission" date="2021-02" db="EMBL/GenBank/DDBJ databases">
        <authorList>
            <person name="Nowell W R."/>
        </authorList>
    </citation>
    <scope>NUCLEOTIDE SEQUENCE</scope>
</reference>
<dbReference type="PANTHER" id="PTHR19446">
    <property type="entry name" value="REVERSE TRANSCRIPTASES"/>
    <property type="match status" value="1"/>
</dbReference>
<dbReference type="EMBL" id="CAJNOQ010035973">
    <property type="protein sequence ID" value="CAF1602087.1"/>
    <property type="molecule type" value="Genomic_DNA"/>
</dbReference>
<dbReference type="AlphaFoldDB" id="A0A816AZN0"/>
<dbReference type="OrthoDB" id="10071239at2759"/>
<evidence type="ECO:0000313" key="2">
    <source>
        <dbReference type="EMBL" id="CAF4479848.1"/>
    </source>
</evidence>
<evidence type="ECO:0000313" key="3">
    <source>
        <dbReference type="Proteomes" id="UP000663829"/>
    </source>
</evidence>
<dbReference type="Proteomes" id="UP000663829">
    <property type="component" value="Unassembled WGS sequence"/>
</dbReference>
<organism evidence="1 3">
    <name type="scientific">Didymodactylos carnosus</name>
    <dbReference type="NCBI Taxonomy" id="1234261"/>
    <lineage>
        <taxon>Eukaryota</taxon>
        <taxon>Metazoa</taxon>
        <taxon>Spiralia</taxon>
        <taxon>Gnathifera</taxon>
        <taxon>Rotifera</taxon>
        <taxon>Eurotatoria</taxon>
        <taxon>Bdelloidea</taxon>
        <taxon>Philodinida</taxon>
        <taxon>Philodinidae</taxon>
        <taxon>Didymodactylos</taxon>
    </lineage>
</organism>
<protein>
    <recommendedName>
        <fullName evidence="4">Reverse transcriptase</fullName>
    </recommendedName>
</protein>
<sequence>MRRDRRRLRGGNKRVENMPIKDKNGALLVNSTDRLQRWREYFAELLNVPSAVDQVLTDSIPESQLTRSEEKRQSAVPTIQEVETALKQMKSRKAPGDDGVTADLLKAGGAPVVRWLYEIFTDVWKNEEMVEEWTLAILIRLYKNKGEKQVCDNYRGISLLNVI</sequence>
<gene>
    <name evidence="1" type="ORF">GPM918_LOCUS42515</name>
    <name evidence="2" type="ORF">SRO942_LOCUS43766</name>
</gene>
<feature type="non-terminal residue" evidence="1">
    <location>
        <position position="1"/>
    </location>
</feature>
<proteinExistence type="predicted"/>
<comment type="caution">
    <text evidence="1">The sequence shown here is derived from an EMBL/GenBank/DDBJ whole genome shotgun (WGS) entry which is preliminary data.</text>
</comment>
<evidence type="ECO:0008006" key="4">
    <source>
        <dbReference type="Google" id="ProtNLM"/>
    </source>
</evidence>